<protein>
    <submittedName>
        <fullName evidence="2">Uncharacterized protein</fullName>
    </submittedName>
</protein>
<comment type="caution">
    <text evidence="2">The sequence shown here is derived from an EMBL/GenBank/DDBJ whole genome shotgun (WGS) entry which is preliminary data.</text>
</comment>
<dbReference type="Proteomes" id="UP000318571">
    <property type="component" value="Chromosome 2"/>
</dbReference>
<evidence type="ECO:0000313" key="2">
    <source>
        <dbReference type="EMBL" id="TRY75625.1"/>
    </source>
</evidence>
<feature type="region of interest" description="Disordered" evidence="1">
    <location>
        <begin position="1"/>
        <end position="38"/>
    </location>
</feature>
<reference evidence="2 3" key="1">
    <citation type="journal article" date="2018" name="Nat. Ecol. Evol.">
        <title>Genomic signatures of mitonuclear coevolution across populations of Tigriopus californicus.</title>
        <authorList>
            <person name="Barreto F.S."/>
            <person name="Watson E.T."/>
            <person name="Lima T.G."/>
            <person name="Willett C.S."/>
            <person name="Edmands S."/>
            <person name="Li W."/>
            <person name="Burton R.S."/>
        </authorList>
    </citation>
    <scope>NUCLEOTIDE SEQUENCE [LARGE SCALE GENOMIC DNA]</scope>
    <source>
        <strain evidence="2 3">San Diego</strain>
    </source>
</reference>
<sequence length="94" mass="10771">MCSTVSTSYEDDTDHTDETDETDETDRQTTNPRFPFLPERSACEWVRSSDESPECGTIAHRVQPHPSLGPRGLHVAVQPLGRRRRHPPRLVRDF</sequence>
<gene>
    <name evidence="2" type="ORF">TCAL_14590</name>
</gene>
<dbReference type="AlphaFoldDB" id="A0A553PD63"/>
<evidence type="ECO:0000313" key="3">
    <source>
        <dbReference type="Proteomes" id="UP000318571"/>
    </source>
</evidence>
<accession>A0A553PD63</accession>
<name>A0A553PD63_TIGCA</name>
<keyword evidence="3" id="KW-1185">Reference proteome</keyword>
<feature type="compositionally biased region" description="Acidic residues" evidence="1">
    <location>
        <begin position="9"/>
        <end position="24"/>
    </location>
</feature>
<proteinExistence type="predicted"/>
<organism evidence="2 3">
    <name type="scientific">Tigriopus californicus</name>
    <name type="common">Marine copepod</name>
    <dbReference type="NCBI Taxonomy" id="6832"/>
    <lineage>
        <taxon>Eukaryota</taxon>
        <taxon>Metazoa</taxon>
        <taxon>Ecdysozoa</taxon>
        <taxon>Arthropoda</taxon>
        <taxon>Crustacea</taxon>
        <taxon>Multicrustacea</taxon>
        <taxon>Hexanauplia</taxon>
        <taxon>Copepoda</taxon>
        <taxon>Harpacticoida</taxon>
        <taxon>Harpacticidae</taxon>
        <taxon>Tigriopus</taxon>
    </lineage>
</organism>
<dbReference type="EMBL" id="VCGU01000005">
    <property type="protein sequence ID" value="TRY75625.1"/>
    <property type="molecule type" value="Genomic_DNA"/>
</dbReference>
<evidence type="ECO:0000256" key="1">
    <source>
        <dbReference type="SAM" id="MobiDB-lite"/>
    </source>
</evidence>